<dbReference type="InterPro" id="IPR023581">
    <property type="entry name" value="PD_growth_factor_CS"/>
</dbReference>
<proteinExistence type="evidence at transcript level"/>
<dbReference type="GO" id="GO:0050930">
    <property type="term" value="P:induction of positive chemotaxis"/>
    <property type="evidence" value="ECO:0007669"/>
    <property type="project" value="TreeGrafter"/>
</dbReference>
<keyword evidence="5" id="KW-0732">Signal</keyword>
<feature type="domain" description="Platelet-derived growth factor (PDGF) family profile" evidence="6">
    <location>
        <begin position="25"/>
        <end position="122"/>
    </location>
</feature>
<dbReference type="AlphaFoldDB" id="A0A0A1WDQ8"/>
<evidence type="ECO:0000256" key="5">
    <source>
        <dbReference type="SAM" id="SignalP"/>
    </source>
</evidence>
<protein>
    <submittedName>
        <fullName evidence="7">Vascular endothelial growth factor F</fullName>
    </submittedName>
</protein>
<dbReference type="GO" id="GO:0002040">
    <property type="term" value="P:sprouting angiogenesis"/>
    <property type="evidence" value="ECO:0007669"/>
    <property type="project" value="TreeGrafter"/>
</dbReference>
<dbReference type="GO" id="GO:0038084">
    <property type="term" value="P:vascular endothelial growth factor signaling pathway"/>
    <property type="evidence" value="ECO:0007669"/>
    <property type="project" value="TreeGrafter"/>
</dbReference>
<dbReference type="SMART" id="SM00141">
    <property type="entry name" value="PDGF"/>
    <property type="match status" value="1"/>
</dbReference>
<name>A0A0A1WDQ8_ECHCO</name>
<evidence type="ECO:0000313" key="7">
    <source>
        <dbReference type="EMBL" id="JAC96562.1"/>
    </source>
</evidence>
<dbReference type="InterPro" id="IPR000072">
    <property type="entry name" value="PDGF/VEGF_dom"/>
</dbReference>
<feature type="compositionally biased region" description="Basic and acidic residues" evidence="4">
    <location>
        <begin position="132"/>
        <end position="144"/>
    </location>
</feature>
<dbReference type="SUPFAM" id="SSF57501">
    <property type="entry name" value="Cystine-knot cytokines"/>
    <property type="match status" value="1"/>
</dbReference>
<dbReference type="PANTHER" id="PTHR12025:SF5">
    <property type="entry name" value="VASCULAR ENDOTHELIAL GROWTH FACTOR A, LONG FORM"/>
    <property type="match status" value="1"/>
</dbReference>
<dbReference type="EMBL" id="GBUG01000070">
    <property type="protein sequence ID" value="JAC96562.1"/>
    <property type="molecule type" value="mRNA"/>
</dbReference>
<evidence type="ECO:0000256" key="1">
    <source>
        <dbReference type="ARBA" id="ARBA00023030"/>
    </source>
</evidence>
<dbReference type="Gene3D" id="2.10.90.10">
    <property type="entry name" value="Cystine-knot cytokines"/>
    <property type="match status" value="1"/>
</dbReference>
<dbReference type="GO" id="GO:0060754">
    <property type="term" value="P:positive regulation of mast cell chemotaxis"/>
    <property type="evidence" value="ECO:0007669"/>
    <property type="project" value="TreeGrafter"/>
</dbReference>
<dbReference type="GO" id="GO:0016020">
    <property type="term" value="C:membrane"/>
    <property type="evidence" value="ECO:0007669"/>
    <property type="project" value="InterPro"/>
</dbReference>
<feature type="region of interest" description="Disordered" evidence="4">
    <location>
        <begin position="125"/>
        <end position="144"/>
    </location>
</feature>
<dbReference type="PROSITE" id="PS00249">
    <property type="entry name" value="PDGF_1"/>
    <property type="match status" value="1"/>
</dbReference>
<dbReference type="GO" id="GO:0042056">
    <property type="term" value="F:chemoattractant activity"/>
    <property type="evidence" value="ECO:0007669"/>
    <property type="project" value="TreeGrafter"/>
</dbReference>
<dbReference type="Pfam" id="PF00341">
    <property type="entry name" value="PDGF"/>
    <property type="match status" value="1"/>
</dbReference>
<organism evidence="7">
    <name type="scientific">Echis coloratus</name>
    <name type="common">Carpet viper</name>
    <dbReference type="NCBI Taxonomy" id="64175"/>
    <lineage>
        <taxon>Eukaryota</taxon>
        <taxon>Metazoa</taxon>
        <taxon>Chordata</taxon>
        <taxon>Craniata</taxon>
        <taxon>Vertebrata</taxon>
        <taxon>Euteleostomi</taxon>
        <taxon>Lepidosauria</taxon>
        <taxon>Squamata</taxon>
        <taxon>Bifurcata</taxon>
        <taxon>Unidentata</taxon>
        <taxon>Episquamata</taxon>
        <taxon>Toxicofera</taxon>
        <taxon>Serpentes</taxon>
        <taxon>Colubroidea</taxon>
        <taxon>Viperidae</taxon>
        <taxon>Viperinae</taxon>
        <taxon>Echis</taxon>
    </lineage>
</organism>
<dbReference type="GO" id="GO:0045766">
    <property type="term" value="P:positive regulation of angiogenesis"/>
    <property type="evidence" value="ECO:0007669"/>
    <property type="project" value="TreeGrafter"/>
</dbReference>
<dbReference type="CDD" id="cd00135">
    <property type="entry name" value="PDGF"/>
    <property type="match status" value="1"/>
</dbReference>
<dbReference type="InterPro" id="IPR050507">
    <property type="entry name" value="PDGF/VEGF_growth_factor"/>
</dbReference>
<dbReference type="GO" id="GO:0001938">
    <property type="term" value="P:positive regulation of endothelial cell proliferation"/>
    <property type="evidence" value="ECO:0007669"/>
    <property type="project" value="TreeGrafter"/>
</dbReference>
<reference evidence="7" key="1">
    <citation type="journal article" date="2014" name="Toxicon">
        <title>Testing the Toxicofera: comparative transcriptomics casts doubt on the single, early evolution of the reptile venom system.</title>
        <authorList>
            <person name="Hargreaves A.D."/>
            <person name="Swain M.T."/>
            <person name="Logan D.W."/>
            <person name="Mulley J.F."/>
        </authorList>
    </citation>
    <scope>NUCLEOTIDE SEQUENCE</scope>
</reference>
<comment type="similarity">
    <text evidence="3">Belongs to the PDGF/VEGF growth factor family.</text>
</comment>
<dbReference type="GO" id="GO:0005615">
    <property type="term" value="C:extracellular space"/>
    <property type="evidence" value="ECO:0007669"/>
    <property type="project" value="TreeGrafter"/>
</dbReference>
<dbReference type="PANTHER" id="PTHR12025">
    <property type="entry name" value="VASCULAR ENDOTHELIAL GROWTH FACTOR"/>
    <property type="match status" value="1"/>
</dbReference>
<keyword evidence="1 3" id="KW-0339">Growth factor</keyword>
<accession>A0A0A1WDQ8</accession>
<dbReference type="InterPro" id="IPR029034">
    <property type="entry name" value="Cystine-knot_cytokine"/>
</dbReference>
<feature type="chain" id="PRO_5001982044" evidence="5">
    <location>
        <begin position="25"/>
        <end position="144"/>
    </location>
</feature>
<dbReference type="GO" id="GO:0001666">
    <property type="term" value="P:response to hypoxia"/>
    <property type="evidence" value="ECO:0007669"/>
    <property type="project" value="TreeGrafter"/>
</dbReference>
<dbReference type="PROSITE" id="PS50278">
    <property type="entry name" value="PDGF_2"/>
    <property type="match status" value="1"/>
</dbReference>
<dbReference type="GO" id="GO:0048010">
    <property type="term" value="P:vascular endothelial growth factor receptor signaling pathway"/>
    <property type="evidence" value="ECO:0007669"/>
    <property type="project" value="TreeGrafter"/>
</dbReference>
<evidence type="ECO:0000256" key="2">
    <source>
        <dbReference type="ARBA" id="ARBA00023157"/>
    </source>
</evidence>
<evidence type="ECO:0000259" key="6">
    <source>
        <dbReference type="PROSITE" id="PS50278"/>
    </source>
</evidence>
<evidence type="ECO:0000256" key="3">
    <source>
        <dbReference type="RuleBase" id="RU003818"/>
    </source>
</evidence>
<feature type="signal peptide" evidence="5">
    <location>
        <begin position="1"/>
        <end position="24"/>
    </location>
</feature>
<evidence type="ECO:0000256" key="4">
    <source>
        <dbReference type="SAM" id="MobiDB-lite"/>
    </source>
</evidence>
<sequence length="144" mass="16163">MAAYLLAVAILFCIQGWPSVRVQGQVRPFLEVYQRSTCQAREMLVSLLEEYPDEISDIFRPSCVAVLRCGGCCSDESFTCTPVEERTVDLQIMRVNPHTQSSKMEAMKFTEHTACECRPQLGSGVNIGKRNRSPEEGEREPSSL</sequence>
<dbReference type="GO" id="GO:0005172">
    <property type="term" value="F:vascular endothelial growth factor receptor binding"/>
    <property type="evidence" value="ECO:0007669"/>
    <property type="project" value="TreeGrafter"/>
</dbReference>
<dbReference type="GO" id="GO:0008083">
    <property type="term" value="F:growth factor activity"/>
    <property type="evidence" value="ECO:0007669"/>
    <property type="project" value="UniProtKB-KW"/>
</dbReference>
<keyword evidence="2" id="KW-1015">Disulfide bond</keyword>